<accession>F3KM68</accession>
<dbReference type="InterPro" id="IPR007506">
    <property type="entry name" value="PMDh-L-like_dom"/>
</dbReference>
<feature type="transmembrane region" description="Helical" evidence="9">
    <location>
        <begin position="50"/>
        <end position="70"/>
    </location>
</feature>
<dbReference type="HOGENOM" id="CLU_018825_1_0_2"/>
<dbReference type="PANTHER" id="PTHR36577">
    <property type="entry name" value="DUF521 DOMAIN PROTEIN (AFU_ORTHOLOGUE AFUA_6G00490)"/>
    <property type="match status" value="1"/>
</dbReference>
<evidence type="ECO:0000256" key="2">
    <source>
        <dbReference type="ARBA" id="ARBA00023239"/>
    </source>
</evidence>
<evidence type="ECO:0000256" key="4">
    <source>
        <dbReference type="ARBA" id="ARBA00045299"/>
    </source>
</evidence>
<dbReference type="Pfam" id="PF04412">
    <property type="entry name" value="AcnX"/>
    <property type="match status" value="1"/>
</dbReference>
<keyword evidence="9" id="KW-1133">Transmembrane helix</keyword>
<evidence type="ECO:0000256" key="6">
    <source>
        <dbReference type="ARBA" id="ARBA00046520"/>
    </source>
</evidence>
<evidence type="ECO:0000256" key="7">
    <source>
        <dbReference type="ARBA" id="ARBA00047176"/>
    </source>
</evidence>
<dbReference type="Proteomes" id="UP000004348">
    <property type="component" value="Chromosome"/>
</dbReference>
<dbReference type="STRING" id="886738.Nlim_1598"/>
<dbReference type="PATRIC" id="fig|886738.10.peg.1739"/>
<name>F3KM68_9ARCH</name>
<keyword evidence="2" id="KW-0456">Lyase</keyword>
<sequence>MIFSTSFVFAFASSFAFLYFENNTFTAFVVVSSFVLADNIVPIKILNDPVSASCSSLSAVILGGLTAFIVSVIPRRIFCIICGILRTSIISVIVKLVLLELTKDEESALKGEQGEIMQMAYRILVATGEATDAERLVPIEWAHLSGVNYNTIGDAGEEFLLGISKKARVKVRTTLNPMGFDIDNVSDYNLDENFISKQLSIKNSYEAMGVTPSFSCIPYEIFDIPKEGTQVAFAESNAAIHANSYDNLKTNKESAFSALASAITGKSPYSSIRKEDSPNLTIRMKVKDPNELTYGMLGFFAGKVGDTSVNISDLGKMDNRQCKAMCGGMGTSGTCAKFLFGDGDPSCEKVDFDQKEMQNVHDELNTAEKGDLITLGSPQLGLEEISDLVGKLKGRSFQKRCMIFCPRTVKEQARKIGYTNELERAGCEILSDCCTCLTPLINKNDVDSVTTNSIKGAFYLKNSNGVDVNLKSLSQIVEDETR</sequence>
<feature type="domain" description="Phosphomevalonate dehydratase large subunit-like" evidence="10">
    <location>
        <begin position="99"/>
        <end position="478"/>
    </location>
</feature>
<keyword evidence="1" id="KW-0408">Iron</keyword>
<evidence type="ECO:0000256" key="5">
    <source>
        <dbReference type="ARBA" id="ARBA00046333"/>
    </source>
</evidence>
<organism evidence="11">
    <name type="scientific">Candidatus Nitrosarchaeum limnium SFB1</name>
    <dbReference type="NCBI Taxonomy" id="886738"/>
    <lineage>
        <taxon>Archaea</taxon>
        <taxon>Nitrososphaerota</taxon>
        <taxon>Nitrososphaeria</taxon>
        <taxon>Nitrosopumilales</taxon>
        <taxon>Nitrosopumilaceae</taxon>
        <taxon>Nitrosarchaeum</taxon>
    </lineage>
</organism>
<comment type="function">
    <text evidence="4">Component of a hydro-lyase that catalyzes the dehydration of mevalonate 5-phosphate (MVA5P) to form trans-anhydromevalonate 5-phosphate (tAHMP). Involved in the archaeal mevalonate (MVA) pathway, which provides fundamental precursors for isoprenoid biosynthesis, such as isopentenyl diphosphate (IPP) and dimethylallyl diphosphate (DMAPP).</text>
</comment>
<protein>
    <recommendedName>
        <fullName evidence="8">Phosphomevalonate dehydratase large subunit</fullName>
        <ecNumber evidence="7">4.2.1.182</ecNumber>
    </recommendedName>
</protein>
<evidence type="ECO:0000313" key="11">
    <source>
        <dbReference type="EMBL" id="EGG41587.1"/>
    </source>
</evidence>
<dbReference type="PANTHER" id="PTHR36577:SF3">
    <property type="entry name" value="DUF521 DOMAIN PROTEIN (AFU_ORTHOLOGUE AFUA_6G00490)"/>
    <property type="match status" value="1"/>
</dbReference>
<evidence type="ECO:0000256" key="3">
    <source>
        <dbReference type="ARBA" id="ARBA00045120"/>
    </source>
</evidence>
<keyword evidence="9" id="KW-0472">Membrane</keyword>
<dbReference type="AlphaFoldDB" id="F3KM68"/>
<comment type="similarity">
    <text evidence="5">Belongs to the AcnX type II large subunit family.</text>
</comment>
<evidence type="ECO:0000256" key="1">
    <source>
        <dbReference type="ARBA" id="ARBA00023004"/>
    </source>
</evidence>
<dbReference type="EC" id="4.2.1.182" evidence="7"/>
<gene>
    <name evidence="11" type="ORF">Nlim_1598</name>
</gene>
<evidence type="ECO:0000256" key="9">
    <source>
        <dbReference type="SAM" id="Phobius"/>
    </source>
</evidence>
<comment type="catalytic activity">
    <reaction evidence="3">
        <text>(R)-5-phosphomevalonate = (2E)-3-methyl-5-phosphooxypent-2-enoate + H2O</text>
        <dbReference type="Rhea" id="RHEA:78975"/>
        <dbReference type="ChEBI" id="CHEBI:15377"/>
        <dbReference type="ChEBI" id="CHEBI:58146"/>
        <dbReference type="ChEBI" id="CHEBI:229665"/>
        <dbReference type="EC" id="4.2.1.182"/>
    </reaction>
    <physiologicalReaction direction="left-to-right" evidence="3">
        <dbReference type="Rhea" id="RHEA:78976"/>
    </physiologicalReaction>
</comment>
<dbReference type="GO" id="GO:0016829">
    <property type="term" value="F:lyase activity"/>
    <property type="evidence" value="ECO:0007669"/>
    <property type="project" value="UniProtKB-KW"/>
</dbReference>
<keyword evidence="9" id="KW-0812">Transmembrane</keyword>
<evidence type="ECO:0000256" key="8">
    <source>
        <dbReference type="ARBA" id="ARBA00047196"/>
    </source>
</evidence>
<reference evidence="11" key="1">
    <citation type="journal article" date="2011" name="PLoS ONE">
        <title>Genome of a low-salinity ammonia-oxidizing archaeon determined by single-cell and metagenomic analysis.</title>
        <authorList>
            <person name="Blainey P.C."/>
            <person name="Mosier A.C."/>
            <person name="Potanina A."/>
            <person name="Francis C.A."/>
            <person name="Quake S.R."/>
        </authorList>
    </citation>
    <scope>NUCLEOTIDE SEQUENCE [LARGE SCALE GENOMIC DNA]</scope>
    <source>
        <strain evidence="11">SFB1</strain>
    </source>
</reference>
<comment type="subunit">
    <text evidence="6">Heterodimer composed of a large subunit (PMDh-L) and a small subunit (PMDh-S).</text>
</comment>
<comment type="caution">
    <text evidence="11">The sequence shown here is derived from an EMBL/GenBank/DDBJ whole genome shotgun (WGS) entry which is preliminary data.</text>
</comment>
<dbReference type="EMBL" id="AEGP01000051">
    <property type="protein sequence ID" value="EGG41587.1"/>
    <property type="molecule type" value="Genomic_DNA"/>
</dbReference>
<evidence type="ECO:0000259" key="10">
    <source>
        <dbReference type="Pfam" id="PF04412"/>
    </source>
</evidence>
<proteinExistence type="inferred from homology"/>